<comment type="subcellular location">
    <subcellularLocation>
        <location evidence="1">Membrane</location>
        <topology evidence="1">Multi-pass membrane protein</topology>
    </subcellularLocation>
</comment>
<evidence type="ECO:0000256" key="1">
    <source>
        <dbReference type="ARBA" id="ARBA00004141"/>
    </source>
</evidence>
<feature type="transmembrane region" description="Helical" evidence="5">
    <location>
        <begin position="278"/>
        <end position="297"/>
    </location>
</feature>
<evidence type="ECO:0000256" key="4">
    <source>
        <dbReference type="ARBA" id="ARBA00023136"/>
    </source>
</evidence>
<feature type="transmembrane region" description="Helical" evidence="5">
    <location>
        <begin position="190"/>
        <end position="215"/>
    </location>
</feature>
<sequence>MPTQLYAFEASPLLLFGLLLLGGLASGEISRRAFGLPRTTGFVLFGVLIGNSGLRWIDPYILDAAQFFIYPGIGLILFELGHHFPLTGRRIDRRLVLLSLAETSAVFATITTLMYLLGFGLAGGLFAAAIAASTSPAITIATTRDTGADGPFSRRLFGLVALNGCVAFAAVSVLLPVLAASGATELTPGYATAAGHVLLSVLLGAGLALAACAAARRLGPQVEHQHLMLLGLIVVGTGLPLTLEMSPLLTLLTFGIGTRIADRHKAVLAIRISSDARVFLVVTFVLAGAALEIGLLAEYAATATAYALTRFGARWAALHLMGRRLGIAARESRFTAIGLLPMSSVALVLLGDAGPLEGGVGPALSGTLMGAIVLMQLIGPLCTQAAVIAAGEARLGGAAAARPPADGAPSR</sequence>
<evidence type="ECO:0000259" key="6">
    <source>
        <dbReference type="Pfam" id="PF00999"/>
    </source>
</evidence>
<keyword evidence="3 5" id="KW-1133">Transmembrane helix</keyword>
<feature type="transmembrane region" description="Helical" evidence="5">
    <location>
        <begin position="334"/>
        <end position="351"/>
    </location>
</feature>
<feature type="transmembrane region" description="Helical" evidence="5">
    <location>
        <begin position="95"/>
        <end position="117"/>
    </location>
</feature>
<evidence type="ECO:0000313" key="8">
    <source>
        <dbReference type="Proteomes" id="UP001157167"/>
    </source>
</evidence>
<evidence type="ECO:0000313" key="7">
    <source>
        <dbReference type="EMBL" id="GLT22045.1"/>
    </source>
</evidence>
<feature type="transmembrane region" description="Helical" evidence="5">
    <location>
        <begin position="123"/>
        <end position="144"/>
    </location>
</feature>
<feature type="transmembrane region" description="Helical" evidence="5">
    <location>
        <begin position="39"/>
        <end position="57"/>
    </location>
</feature>
<dbReference type="PANTHER" id="PTHR43021">
    <property type="entry name" value="NA(+)/H(+) ANTIPORTER-RELATED"/>
    <property type="match status" value="1"/>
</dbReference>
<feature type="transmembrane region" description="Helical" evidence="5">
    <location>
        <begin position="227"/>
        <end position="243"/>
    </location>
</feature>
<dbReference type="Proteomes" id="UP001157167">
    <property type="component" value="Unassembled WGS sequence"/>
</dbReference>
<feature type="transmembrane region" description="Helical" evidence="5">
    <location>
        <begin position="156"/>
        <end position="178"/>
    </location>
</feature>
<feature type="transmembrane region" description="Helical" evidence="5">
    <location>
        <begin position="363"/>
        <end position="387"/>
    </location>
</feature>
<keyword evidence="4 5" id="KW-0472">Membrane</keyword>
<comment type="caution">
    <text evidence="7">The sequence shown here is derived from an EMBL/GenBank/DDBJ whole genome shotgun (WGS) entry which is preliminary data.</text>
</comment>
<evidence type="ECO:0000256" key="5">
    <source>
        <dbReference type="SAM" id="Phobius"/>
    </source>
</evidence>
<dbReference type="Gene3D" id="1.20.1530.20">
    <property type="match status" value="1"/>
</dbReference>
<keyword evidence="2 5" id="KW-0812">Transmembrane</keyword>
<evidence type="ECO:0000256" key="3">
    <source>
        <dbReference type="ARBA" id="ARBA00022989"/>
    </source>
</evidence>
<evidence type="ECO:0000256" key="2">
    <source>
        <dbReference type="ARBA" id="ARBA00022692"/>
    </source>
</evidence>
<dbReference type="InterPro" id="IPR038770">
    <property type="entry name" value="Na+/solute_symporter_sf"/>
</dbReference>
<dbReference type="InterPro" id="IPR000540">
    <property type="entry name" value="Flag_MotA_CS"/>
</dbReference>
<name>A0ABQ6F8Y8_9RHOO</name>
<dbReference type="PANTHER" id="PTHR43021:SF2">
    <property type="entry name" value="CATION_H+ EXCHANGER DOMAIN-CONTAINING PROTEIN"/>
    <property type="match status" value="1"/>
</dbReference>
<keyword evidence="8" id="KW-1185">Reference proteome</keyword>
<dbReference type="PROSITE" id="PS01307">
    <property type="entry name" value="MOTA"/>
    <property type="match status" value="1"/>
</dbReference>
<feature type="domain" description="Cation/H+ exchanger transmembrane" evidence="6">
    <location>
        <begin position="21"/>
        <end position="384"/>
    </location>
</feature>
<dbReference type="EMBL" id="BSPX01000017">
    <property type="protein sequence ID" value="GLT22045.1"/>
    <property type="molecule type" value="Genomic_DNA"/>
</dbReference>
<organism evidence="7 8">
    <name type="scientific">Zoogloea oryzae</name>
    <dbReference type="NCBI Taxonomy" id="310767"/>
    <lineage>
        <taxon>Bacteria</taxon>
        <taxon>Pseudomonadati</taxon>
        <taxon>Pseudomonadota</taxon>
        <taxon>Betaproteobacteria</taxon>
        <taxon>Rhodocyclales</taxon>
        <taxon>Zoogloeaceae</taxon>
        <taxon>Zoogloea</taxon>
    </lineage>
</organism>
<gene>
    <name evidence="7" type="ORF">GCM10007933_15010</name>
</gene>
<dbReference type="Pfam" id="PF00999">
    <property type="entry name" value="Na_H_Exchanger"/>
    <property type="match status" value="1"/>
</dbReference>
<dbReference type="InterPro" id="IPR006153">
    <property type="entry name" value="Cation/H_exchanger_TM"/>
</dbReference>
<protein>
    <recommendedName>
        <fullName evidence="6">Cation/H+ exchanger transmembrane domain-containing protein</fullName>
    </recommendedName>
</protein>
<proteinExistence type="predicted"/>
<feature type="transmembrane region" description="Helical" evidence="5">
    <location>
        <begin position="6"/>
        <end position="27"/>
    </location>
</feature>
<dbReference type="RefSeq" id="WP_284187416.1">
    <property type="nucleotide sequence ID" value="NZ_BSPX01000017.1"/>
</dbReference>
<reference evidence="8" key="1">
    <citation type="journal article" date="2019" name="Int. J. Syst. Evol. Microbiol.">
        <title>The Global Catalogue of Microorganisms (GCM) 10K type strain sequencing project: providing services to taxonomists for standard genome sequencing and annotation.</title>
        <authorList>
            <consortium name="The Broad Institute Genomics Platform"/>
            <consortium name="The Broad Institute Genome Sequencing Center for Infectious Disease"/>
            <person name="Wu L."/>
            <person name="Ma J."/>
        </authorList>
    </citation>
    <scope>NUCLEOTIDE SEQUENCE [LARGE SCALE GENOMIC DNA]</scope>
    <source>
        <strain evidence="8">NBRC 102407</strain>
    </source>
</reference>
<accession>A0ABQ6F8Y8</accession>
<feature type="transmembrane region" description="Helical" evidence="5">
    <location>
        <begin position="69"/>
        <end position="88"/>
    </location>
</feature>